<sequence length="59" mass="6505">MATVGPPGAFRRITVHYSSTAGDDANHDDFLEYVIGDVLQHQVRFILASALFKENSLVN</sequence>
<evidence type="ECO:0000313" key="2">
    <source>
        <dbReference type="Proteomes" id="UP000015105"/>
    </source>
</evidence>
<proteinExistence type="predicted"/>
<protein>
    <submittedName>
        <fullName evidence="1">Uncharacterized protein</fullName>
    </submittedName>
</protein>
<reference evidence="1" key="3">
    <citation type="journal article" date="2017" name="Nature">
        <title>Genome sequence of the progenitor of the wheat D genome Aegilops tauschii.</title>
        <authorList>
            <person name="Luo M.C."/>
            <person name="Gu Y.Q."/>
            <person name="Puiu D."/>
            <person name="Wang H."/>
            <person name="Twardziok S.O."/>
            <person name="Deal K.R."/>
            <person name="Huo N."/>
            <person name="Zhu T."/>
            <person name="Wang L."/>
            <person name="Wang Y."/>
            <person name="McGuire P.E."/>
            <person name="Liu S."/>
            <person name="Long H."/>
            <person name="Ramasamy R.K."/>
            <person name="Rodriguez J.C."/>
            <person name="Van S.L."/>
            <person name="Yuan L."/>
            <person name="Wang Z."/>
            <person name="Xia Z."/>
            <person name="Xiao L."/>
            <person name="Anderson O.D."/>
            <person name="Ouyang S."/>
            <person name="Liang Y."/>
            <person name="Zimin A.V."/>
            <person name="Pertea G."/>
            <person name="Qi P."/>
            <person name="Bennetzen J.L."/>
            <person name="Dai X."/>
            <person name="Dawson M.W."/>
            <person name="Muller H.G."/>
            <person name="Kugler K."/>
            <person name="Rivarola-Duarte L."/>
            <person name="Spannagl M."/>
            <person name="Mayer K.F.X."/>
            <person name="Lu F.H."/>
            <person name="Bevan M.W."/>
            <person name="Leroy P."/>
            <person name="Li P."/>
            <person name="You F.M."/>
            <person name="Sun Q."/>
            <person name="Liu Z."/>
            <person name="Lyons E."/>
            <person name="Wicker T."/>
            <person name="Salzberg S.L."/>
            <person name="Devos K.M."/>
            <person name="Dvorak J."/>
        </authorList>
    </citation>
    <scope>NUCLEOTIDE SEQUENCE [LARGE SCALE GENOMIC DNA]</scope>
    <source>
        <strain evidence="1">cv. AL8/78</strain>
    </source>
</reference>
<accession>A0A453QH43</accession>
<reference evidence="2" key="1">
    <citation type="journal article" date="2014" name="Science">
        <title>Ancient hybridizations among the ancestral genomes of bread wheat.</title>
        <authorList>
            <consortium name="International Wheat Genome Sequencing Consortium,"/>
            <person name="Marcussen T."/>
            <person name="Sandve S.R."/>
            <person name="Heier L."/>
            <person name="Spannagl M."/>
            <person name="Pfeifer M."/>
            <person name="Jakobsen K.S."/>
            <person name="Wulff B.B."/>
            <person name="Steuernagel B."/>
            <person name="Mayer K.F."/>
            <person name="Olsen O.A."/>
        </authorList>
    </citation>
    <scope>NUCLEOTIDE SEQUENCE [LARGE SCALE GENOMIC DNA]</scope>
    <source>
        <strain evidence="2">cv. AL8/78</strain>
    </source>
</reference>
<name>A0A453QH43_AEGTS</name>
<evidence type="ECO:0000313" key="1">
    <source>
        <dbReference type="EnsemblPlants" id="AET7Gv20117300.3"/>
    </source>
</evidence>
<organism evidence="1 2">
    <name type="scientific">Aegilops tauschii subsp. strangulata</name>
    <name type="common">Goatgrass</name>
    <dbReference type="NCBI Taxonomy" id="200361"/>
    <lineage>
        <taxon>Eukaryota</taxon>
        <taxon>Viridiplantae</taxon>
        <taxon>Streptophyta</taxon>
        <taxon>Embryophyta</taxon>
        <taxon>Tracheophyta</taxon>
        <taxon>Spermatophyta</taxon>
        <taxon>Magnoliopsida</taxon>
        <taxon>Liliopsida</taxon>
        <taxon>Poales</taxon>
        <taxon>Poaceae</taxon>
        <taxon>BOP clade</taxon>
        <taxon>Pooideae</taxon>
        <taxon>Triticodae</taxon>
        <taxon>Triticeae</taxon>
        <taxon>Triticinae</taxon>
        <taxon>Aegilops</taxon>
    </lineage>
</organism>
<dbReference type="EnsemblPlants" id="AET7Gv20117300.3">
    <property type="protein sequence ID" value="AET7Gv20117300.3"/>
    <property type="gene ID" value="AET7Gv20117300"/>
</dbReference>
<reference evidence="1" key="5">
    <citation type="journal article" date="2021" name="G3 (Bethesda)">
        <title>Aegilops tauschii genome assembly Aet v5.0 features greater sequence contiguity and improved annotation.</title>
        <authorList>
            <person name="Wang L."/>
            <person name="Zhu T."/>
            <person name="Rodriguez J.C."/>
            <person name="Deal K.R."/>
            <person name="Dubcovsky J."/>
            <person name="McGuire P.E."/>
            <person name="Lux T."/>
            <person name="Spannagl M."/>
            <person name="Mayer K.F.X."/>
            <person name="Baldrich P."/>
            <person name="Meyers B.C."/>
            <person name="Huo N."/>
            <person name="Gu Y.Q."/>
            <person name="Zhou H."/>
            <person name="Devos K.M."/>
            <person name="Bennetzen J.L."/>
            <person name="Unver T."/>
            <person name="Budak H."/>
            <person name="Gulick P.J."/>
            <person name="Galiba G."/>
            <person name="Kalapos B."/>
            <person name="Nelson D.R."/>
            <person name="Li P."/>
            <person name="You F.M."/>
            <person name="Luo M.C."/>
            <person name="Dvorak J."/>
        </authorList>
    </citation>
    <scope>NUCLEOTIDE SEQUENCE [LARGE SCALE GENOMIC DNA]</scope>
    <source>
        <strain evidence="1">cv. AL8/78</strain>
    </source>
</reference>
<dbReference type="Gramene" id="AET7Gv20117300.3">
    <property type="protein sequence ID" value="AET7Gv20117300.3"/>
    <property type="gene ID" value="AET7Gv20117300"/>
</dbReference>
<keyword evidence="2" id="KW-1185">Reference proteome</keyword>
<dbReference type="AlphaFoldDB" id="A0A453QH43"/>
<dbReference type="Proteomes" id="UP000015105">
    <property type="component" value="Chromosome 7D"/>
</dbReference>
<reference evidence="2" key="2">
    <citation type="journal article" date="2017" name="Nat. Plants">
        <title>The Aegilops tauschii genome reveals multiple impacts of transposons.</title>
        <authorList>
            <person name="Zhao G."/>
            <person name="Zou C."/>
            <person name="Li K."/>
            <person name="Wang K."/>
            <person name="Li T."/>
            <person name="Gao L."/>
            <person name="Zhang X."/>
            <person name="Wang H."/>
            <person name="Yang Z."/>
            <person name="Liu X."/>
            <person name="Jiang W."/>
            <person name="Mao L."/>
            <person name="Kong X."/>
            <person name="Jiao Y."/>
            <person name="Jia J."/>
        </authorList>
    </citation>
    <scope>NUCLEOTIDE SEQUENCE [LARGE SCALE GENOMIC DNA]</scope>
    <source>
        <strain evidence="2">cv. AL8/78</strain>
    </source>
</reference>
<reference evidence="1" key="4">
    <citation type="submission" date="2019-03" db="UniProtKB">
        <authorList>
            <consortium name="EnsemblPlants"/>
        </authorList>
    </citation>
    <scope>IDENTIFICATION</scope>
</reference>